<reference evidence="1" key="2">
    <citation type="submission" date="2020-09" db="EMBL/GenBank/DDBJ databases">
        <authorList>
            <person name="Sun Q."/>
            <person name="Zhou Y."/>
        </authorList>
    </citation>
    <scope>NUCLEOTIDE SEQUENCE</scope>
    <source>
        <strain evidence="1">CGMCC 4.7312</strain>
    </source>
</reference>
<protein>
    <submittedName>
        <fullName evidence="1">Uncharacterized protein</fullName>
    </submittedName>
</protein>
<evidence type="ECO:0000313" key="2">
    <source>
        <dbReference type="Proteomes" id="UP000608890"/>
    </source>
</evidence>
<sequence>MAGTSEMSMCAALLDRSVAQIGELAADGRYVDRQAIVRIADAWDNNTFPLFDTALTRPGWWRQRRARAALGRMADLSPDSRAWMIEQAAIAGYRLEPHLPPPVAPVVHYRDYQGLVQPDVVPLTASAIASVVRNYA</sequence>
<dbReference type="RefSeq" id="WP_229706337.1">
    <property type="nucleotide sequence ID" value="NZ_BMNB01000024.1"/>
</dbReference>
<dbReference type="Proteomes" id="UP000608890">
    <property type="component" value="Unassembled WGS sequence"/>
</dbReference>
<reference evidence="1" key="1">
    <citation type="journal article" date="2014" name="Int. J. Syst. Evol. Microbiol.">
        <title>Complete genome sequence of Corynebacterium casei LMG S-19264T (=DSM 44701T), isolated from a smear-ripened cheese.</title>
        <authorList>
            <consortium name="US DOE Joint Genome Institute (JGI-PGF)"/>
            <person name="Walter F."/>
            <person name="Albersmeier A."/>
            <person name="Kalinowski J."/>
            <person name="Ruckert C."/>
        </authorList>
    </citation>
    <scope>NUCLEOTIDE SEQUENCE</scope>
    <source>
        <strain evidence="1">CGMCC 4.7312</strain>
    </source>
</reference>
<name>A0A917U391_9ACTN</name>
<evidence type="ECO:0000313" key="1">
    <source>
        <dbReference type="EMBL" id="GGM55171.1"/>
    </source>
</evidence>
<dbReference type="AlphaFoldDB" id="A0A917U391"/>
<organism evidence="1 2">
    <name type="scientific">Micromonospora sonchi</name>
    <dbReference type="NCBI Taxonomy" id="1763543"/>
    <lineage>
        <taxon>Bacteria</taxon>
        <taxon>Bacillati</taxon>
        <taxon>Actinomycetota</taxon>
        <taxon>Actinomycetes</taxon>
        <taxon>Micromonosporales</taxon>
        <taxon>Micromonosporaceae</taxon>
        <taxon>Micromonospora</taxon>
    </lineage>
</organism>
<accession>A0A917U391</accession>
<comment type="caution">
    <text evidence="1">The sequence shown here is derived from an EMBL/GenBank/DDBJ whole genome shotgun (WGS) entry which is preliminary data.</text>
</comment>
<gene>
    <name evidence="1" type="ORF">GCM10011608_45040</name>
</gene>
<proteinExistence type="predicted"/>
<dbReference type="EMBL" id="BMNB01000024">
    <property type="protein sequence ID" value="GGM55171.1"/>
    <property type="molecule type" value="Genomic_DNA"/>
</dbReference>
<keyword evidence="2" id="KW-1185">Reference proteome</keyword>